<protein>
    <submittedName>
        <fullName evidence="5">11173_t:CDS:1</fullName>
    </submittedName>
</protein>
<evidence type="ECO:0000259" key="4">
    <source>
        <dbReference type="Pfam" id="PF00382"/>
    </source>
</evidence>
<feature type="compositionally biased region" description="Polar residues" evidence="3">
    <location>
        <begin position="326"/>
        <end position="335"/>
    </location>
</feature>
<feature type="compositionally biased region" description="Basic and acidic residues" evidence="3">
    <location>
        <begin position="82"/>
        <end position="91"/>
    </location>
</feature>
<dbReference type="InterPro" id="IPR013150">
    <property type="entry name" value="TFIIB_cyclin"/>
</dbReference>
<dbReference type="GO" id="GO:0016251">
    <property type="term" value="F:RNA polymerase II general transcription initiation factor activity"/>
    <property type="evidence" value="ECO:0007669"/>
    <property type="project" value="TreeGrafter"/>
</dbReference>
<feature type="compositionally biased region" description="Basic and acidic residues" evidence="3">
    <location>
        <begin position="35"/>
        <end position="48"/>
    </location>
</feature>
<keyword evidence="1" id="KW-0805">Transcription regulation</keyword>
<feature type="region of interest" description="Disordered" evidence="3">
    <location>
        <begin position="372"/>
        <end position="395"/>
    </location>
</feature>
<evidence type="ECO:0000256" key="1">
    <source>
        <dbReference type="ARBA" id="ARBA00023015"/>
    </source>
</evidence>
<dbReference type="EMBL" id="CAJVPJ010000399">
    <property type="protein sequence ID" value="CAG8520827.1"/>
    <property type="molecule type" value="Genomic_DNA"/>
</dbReference>
<dbReference type="InterPro" id="IPR000812">
    <property type="entry name" value="TFIIB"/>
</dbReference>
<evidence type="ECO:0000313" key="5">
    <source>
        <dbReference type="EMBL" id="CAG8520827.1"/>
    </source>
</evidence>
<dbReference type="InterPro" id="IPR036915">
    <property type="entry name" value="Cyclin-like_sf"/>
</dbReference>
<comment type="caution">
    <text evidence="5">The sequence shown here is derived from an EMBL/GenBank/DDBJ whole genome shotgun (WGS) entry which is preliminary data.</text>
</comment>
<proteinExistence type="predicted"/>
<gene>
    <name evidence="5" type="ORF">POCULU_LOCUS3562</name>
</gene>
<feature type="non-terminal residue" evidence="5">
    <location>
        <position position="395"/>
    </location>
</feature>
<dbReference type="Gene3D" id="1.10.472.170">
    <property type="match status" value="1"/>
</dbReference>
<keyword evidence="6" id="KW-1185">Reference proteome</keyword>
<feature type="region of interest" description="Disordered" evidence="3">
    <location>
        <begin position="35"/>
        <end position="91"/>
    </location>
</feature>
<feature type="region of interest" description="Disordered" evidence="3">
    <location>
        <begin position="320"/>
        <end position="358"/>
    </location>
</feature>
<name>A0A9N9FB47_9GLOM</name>
<dbReference type="GO" id="GO:0070897">
    <property type="term" value="P:transcription preinitiation complex assembly"/>
    <property type="evidence" value="ECO:0007669"/>
    <property type="project" value="InterPro"/>
</dbReference>
<dbReference type="Proteomes" id="UP000789572">
    <property type="component" value="Unassembled WGS sequence"/>
</dbReference>
<dbReference type="GO" id="GO:0017025">
    <property type="term" value="F:TBP-class protein binding"/>
    <property type="evidence" value="ECO:0007669"/>
    <property type="project" value="InterPro"/>
</dbReference>
<dbReference type="AlphaFoldDB" id="A0A9N9FB47"/>
<dbReference type="SUPFAM" id="SSF47954">
    <property type="entry name" value="Cyclin-like"/>
    <property type="match status" value="2"/>
</dbReference>
<dbReference type="Gene3D" id="1.10.472.10">
    <property type="entry name" value="Cyclin-like"/>
    <property type="match status" value="1"/>
</dbReference>
<feature type="domain" description="Transcription factor TFIIB cyclin-like" evidence="4">
    <location>
        <begin position="131"/>
        <end position="188"/>
    </location>
</feature>
<accession>A0A9N9FB47</accession>
<dbReference type="PANTHER" id="PTHR11618:SF13">
    <property type="entry name" value="TRANSCRIPTION INITIATION FACTOR IIB"/>
    <property type="match status" value="1"/>
</dbReference>
<dbReference type="GO" id="GO:0006367">
    <property type="term" value="P:transcription initiation at RNA polymerase II promoter"/>
    <property type="evidence" value="ECO:0007669"/>
    <property type="project" value="TreeGrafter"/>
</dbReference>
<dbReference type="GO" id="GO:0005634">
    <property type="term" value="C:nucleus"/>
    <property type="evidence" value="ECO:0007669"/>
    <property type="project" value="TreeGrafter"/>
</dbReference>
<organism evidence="5 6">
    <name type="scientific">Paraglomus occultum</name>
    <dbReference type="NCBI Taxonomy" id="144539"/>
    <lineage>
        <taxon>Eukaryota</taxon>
        <taxon>Fungi</taxon>
        <taxon>Fungi incertae sedis</taxon>
        <taxon>Mucoromycota</taxon>
        <taxon>Glomeromycotina</taxon>
        <taxon>Glomeromycetes</taxon>
        <taxon>Paraglomerales</taxon>
        <taxon>Paraglomeraceae</taxon>
        <taxon>Paraglomus</taxon>
    </lineage>
</organism>
<dbReference type="GO" id="GO:0097550">
    <property type="term" value="C:transcription preinitiation complex"/>
    <property type="evidence" value="ECO:0007669"/>
    <property type="project" value="TreeGrafter"/>
</dbReference>
<feature type="compositionally biased region" description="Polar residues" evidence="3">
    <location>
        <begin position="52"/>
        <end position="81"/>
    </location>
</feature>
<evidence type="ECO:0000313" key="6">
    <source>
        <dbReference type="Proteomes" id="UP000789572"/>
    </source>
</evidence>
<keyword evidence="2" id="KW-0804">Transcription</keyword>
<dbReference type="OrthoDB" id="25790at2759"/>
<dbReference type="PANTHER" id="PTHR11618">
    <property type="entry name" value="TRANSCRIPTION INITIATION FACTOR IIB-RELATED"/>
    <property type="match status" value="1"/>
</dbReference>
<sequence>IYNSSNASGIVTEGKPLVSSPKECALSIDDGPLDIDSKDCESGERSGVNEETFASPTRKSSNATITSLSRKGSNSSITSTDSKPHESVMKSTLKDLSDEKLELDKIEWEKNIDLPSYIWAETICLFERVKQFKEMKNRQPHRKKNHILASLLYILCRQHGLPRTFMEICSAAGIRKQEIGAYYRLMNKLLTNNGLSVGANGPNKMVDSAEFLKRWCQHLRLQSHILDAAIHVYKQANVQNITTGKCPLSVGAAAIWLSVNSWNEARTQHWNRSLEDDEFIRLEQKDVAQVAGVVNATLNSCYKTLSQVKDNLLPPDFLEKAKTLPNRRQPSVETKNGSDNRRGSSSSGDETVEIKEESVEVKVEVDSLEESLRRSTIRTKKSEGEEKRLHRKLKG</sequence>
<evidence type="ECO:0000256" key="3">
    <source>
        <dbReference type="SAM" id="MobiDB-lite"/>
    </source>
</evidence>
<dbReference type="Pfam" id="PF00382">
    <property type="entry name" value="TFIIB"/>
    <property type="match status" value="2"/>
</dbReference>
<reference evidence="5" key="1">
    <citation type="submission" date="2021-06" db="EMBL/GenBank/DDBJ databases">
        <authorList>
            <person name="Kallberg Y."/>
            <person name="Tangrot J."/>
            <person name="Rosling A."/>
        </authorList>
    </citation>
    <scope>NUCLEOTIDE SEQUENCE</scope>
    <source>
        <strain evidence="5">IA702</strain>
    </source>
</reference>
<dbReference type="PRINTS" id="PR00685">
    <property type="entry name" value="TIFACTORIIB"/>
</dbReference>
<evidence type="ECO:0000256" key="2">
    <source>
        <dbReference type="ARBA" id="ARBA00023163"/>
    </source>
</evidence>
<feature type="domain" description="Transcription factor TFIIB cyclin-like" evidence="4">
    <location>
        <begin position="204"/>
        <end position="268"/>
    </location>
</feature>